<comment type="similarity">
    <text evidence="1">Belongs to the CBF/MAK21 family.</text>
</comment>
<feature type="compositionally biased region" description="Acidic residues" evidence="2">
    <location>
        <begin position="228"/>
        <end position="243"/>
    </location>
</feature>
<evidence type="ECO:0000313" key="4">
    <source>
        <dbReference type="EMBL" id="GAX16792.1"/>
    </source>
</evidence>
<dbReference type="InterPro" id="IPR027193">
    <property type="entry name" value="Noc4"/>
</dbReference>
<dbReference type="GO" id="GO:0032040">
    <property type="term" value="C:small-subunit processome"/>
    <property type="evidence" value="ECO:0007669"/>
    <property type="project" value="TreeGrafter"/>
</dbReference>
<organism evidence="4 5">
    <name type="scientific">Fistulifera solaris</name>
    <name type="common">Oleaginous diatom</name>
    <dbReference type="NCBI Taxonomy" id="1519565"/>
    <lineage>
        <taxon>Eukaryota</taxon>
        <taxon>Sar</taxon>
        <taxon>Stramenopiles</taxon>
        <taxon>Ochrophyta</taxon>
        <taxon>Bacillariophyta</taxon>
        <taxon>Bacillariophyceae</taxon>
        <taxon>Bacillariophycidae</taxon>
        <taxon>Naviculales</taxon>
        <taxon>Naviculaceae</taxon>
        <taxon>Fistulifera</taxon>
    </lineage>
</organism>
<proteinExistence type="inferred from homology"/>
<dbReference type="GO" id="GO:0042254">
    <property type="term" value="P:ribosome biogenesis"/>
    <property type="evidence" value="ECO:0007669"/>
    <property type="project" value="InterPro"/>
</dbReference>
<dbReference type="Pfam" id="PF03914">
    <property type="entry name" value="CBF"/>
    <property type="match status" value="1"/>
</dbReference>
<evidence type="ECO:0000256" key="1">
    <source>
        <dbReference type="ARBA" id="ARBA00007797"/>
    </source>
</evidence>
<feature type="region of interest" description="Disordered" evidence="2">
    <location>
        <begin position="228"/>
        <end position="248"/>
    </location>
</feature>
<reference evidence="4 5" key="1">
    <citation type="journal article" date="2015" name="Plant Cell">
        <title>Oil accumulation by the oleaginous diatom Fistulifera solaris as revealed by the genome and transcriptome.</title>
        <authorList>
            <person name="Tanaka T."/>
            <person name="Maeda Y."/>
            <person name="Veluchamy A."/>
            <person name="Tanaka M."/>
            <person name="Abida H."/>
            <person name="Marechal E."/>
            <person name="Bowler C."/>
            <person name="Muto M."/>
            <person name="Sunaga Y."/>
            <person name="Tanaka M."/>
            <person name="Yoshino T."/>
            <person name="Taniguchi T."/>
            <person name="Fukuda Y."/>
            <person name="Nemoto M."/>
            <person name="Matsumoto M."/>
            <person name="Wong P.S."/>
            <person name="Aburatani S."/>
            <person name="Fujibuchi W."/>
        </authorList>
    </citation>
    <scope>NUCLEOTIDE SEQUENCE [LARGE SCALE GENOMIC DNA]</scope>
    <source>
        <strain evidence="4 5">JPCC DA0580</strain>
    </source>
</reference>
<feature type="domain" description="CCAAT-binding factor" evidence="3">
    <location>
        <begin position="326"/>
        <end position="473"/>
    </location>
</feature>
<accession>A0A1Z5JSG5</accession>
<evidence type="ECO:0000259" key="3">
    <source>
        <dbReference type="Pfam" id="PF03914"/>
    </source>
</evidence>
<keyword evidence="5" id="KW-1185">Reference proteome</keyword>
<evidence type="ECO:0000313" key="5">
    <source>
        <dbReference type="Proteomes" id="UP000198406"/>
    </source>
</evidence>
<dbReference type="OrthoDB" id="42075at2759"/>
<protein>
    <submittedName>
        <fullName evidence="4">U3 small nucleolar RNA-associated protein 19</fullName>
    </submittedName>
</protein>
<dbReference type="InParanoid" id="A0A1Z5JSG5"/>
<sequence>MVSAEGSNNSKTAEVAKKIKELLIESPDDRVDAARLDELRKVFAQRTPDMHATISSNSTVQMKWKEFLQQKHKVFIKQLCDRIAQGKRTAIRTIWGVVATTPIPNGDHNIVSTDLLLDWIRAMSFLPDVMEDKTIRNMLQAEFLNPYRDVQYYTMIAIARCAHELYGQQTEGKDIAERAERILEILTMMQLPTSQKDLDSQGGLLFVPPEDAVPQDDGNDEAEAIDYNDASEDSSDSDSEDEQPAAKRAKISAAKAIKPMFTFQKVSCHRLAWSKAWLAVLKLDLPLVALKKALRFLPGNVLPHVPHPLRFSDFFMEAYNHNGVVSVLALDGLFLLITAHGLEYPNFYKQLYRLITPSLLYVKYRTRFFRLLDKCLTRNEMLPTHIVAAFVKRLLRSTLVAPVPSVLFVLALCSNLLRKRPEMACLVHRNDDEWKDGFDAETDDPEEANALQSSLWELGALERHYYPAVSTLAKSVGREQELSTPLYNLDDFLAHTYQSLFEQERNKRKQQKGKTTVPLTFVRPDSLFAEKDVFHGLLAVPSSQSHKGTN</sequence>
<dbReference type="AlphaFoldDB" id="A0A1Z5JSG5"/>
<dbReference type="PANTHER" id="PTHR12455">
    <property type="entry name" value="NUCLEOLAR COMPLEX PROTEIN 4"/>
    <property type="match status" value="1"/>
</dbReference>
<dbReference type="GO" id="GO:0030692">
    <property type="term" value="C:Noc4p-Nop14p complex"/>
    <property type="evidence" value="ECO:0007669"/>
    <property type="project" value="TreeGrafter"/>
</dbReference>
<dbReference type="EMBL" id="BDSP01000111">
    <property type="protein sequence ID" value="GAX16792.1"/>
    <property type="molecule type" value="Genomic_DNA"/>
</dbReference>
<dbReference type="PANTHER" id="PTHR12455:SF0">
    <property type="entry name" value="NUCLEOLAR COMPLEX PROTEIN 4 HOMOLOG"/>
    <property type="match status" value="1"/>
</dbReference>
<dbReference type="InterPro" id="IPR005612">
    <property type="entry name" value="CCAAT-binding_factor"/>
</dbReference>
<evidence type="ECO:0000256" key="2">
    <source>
        <dbReference type="SAM" id="MobiDB-lite"/>
    </source>
</evidence>
<dbReference type="Proteomes" id="UP000198406">
    <property type="component" value="Unassembled WGS sequence"/>
</dbReference>
<name>A0A1Z5JSG5_FISSO</name>
<comment type="caution">
    <text evidence="4">The sequence shown here is derived from an EMBL/GenBank/DDBJ whole genome shotgun (WGS) entry which is preliminary data.</text>
</comment>
<gene>
    <name evidence="4" type="ORF">FisN_5Hh163</name>
</gene>